<feature type="compositionally biased region" description="Acidic residues" evidence="1">
    <location>
        <begin position="165"/>
        <end position="179"/>
    </location>
</feature>
<feature type="region of interest" description="Disordered" evidence="1">
    <location>
        <begin position="85"/>
        <end position="186"/>
    </location>
</feature>
<evidence type="ECO:0000313" key="3">
    <source>
        <dbReference type="Proteomes" id="UP000799423"/>
    </source>
</evidence>
<feature type="compositionally biased region" description="Basic and acidic residues" evidence="1">
    <location>
        <begin position="126"/>
        <end position="146"/>
    </location>
</feature>
<evidence type="ECO:0000256" key="1">
    <source>
        <dbReference type="SAM" id="MobiDB-lite"/>
    </source>
</evidence>
<name>A0A6A7B438_9PLEO</name>
<evidence type="ECO:0000313" key="2">
    <source>
        <dbReference type="EMBL" id="KAF2849195.1"/>
    </source>
</evidence>
<feature type="compositionally biased region" description="Acidic residues" evidence="1">
    <location>
        <begin position="106"/>
        <end position="115"/>
    </location>
</feature>
<protein>
    <submittedName>
        <fullName evidence="2">Uncharacterized protein</fullName>
    </submittedName>
</protein>
<proteinExistence type="predicted"/>
<dbReference type="EMBL" id="MU006313">
    <property type="protein sequence ID" value="KAF2849195.1"/>
    <property type="molecule type" value="Genomic_DNA"/>
</dbReference>
<organism evidence="2 3">
    <name type="scientific">Plenodomus tracheiphilus IPT5</name>
    <dbReference type="NCBI Taxonomy" id="1408161"/>
    <lineage>
        <taxon>Eukaryota</taxon>
        <taxon>Fungi</taxon>
        <taxon>Dikarya</taxon>
        <taxon>Ascomycota</taxon>
        <taxon>Pezizomycotina</taxon>
        <taxon>Dothideomycetes</taxon>
        <taxon>Pleosporomycetidae</taxon>
        <taxon>Pleosporales</taxon>
        <taxon>Pleosporineae</taxon>
        <taxon>Leptosphaeriaceae</taxon>
        <taxon>Plenodomus</taxon>
    </lineage>
</organism>
<dbReference type="OrthoDB" id="3796455at2759"/>
<gene>
    <name evidence="2" type="ORF">T440DRAFT_139631</name>
</gene>
<feature type="compositionally biased region" description="Low complexity" evidence="1">
    <location>
        <begin position="85"/>
        <end position="97"/>
    </location>
</feature>
<accession>A0A6A7B438</accession>
<dbReference type="AlphaFoldDB" id="A0A6A7B438"/>
<feature type="compositionally biased region" description="Low complexity" evidence="1">
    <location>
        <begin position="116"/>
        <end position="125"/>
    </location>
</feature>
<reference evidence="2" key="1">
    <citation type="submission" date="2020-01" db="EMBL/GenBank/DDBJ databases">
        <authorList>
            <consortium name="DOE Joint Genome Institute"/>
            <person name="Haridas S."/>
            <person name="Albert R."/>
            <person name="Binder M."/>
            <person name="Bloem J."/>
            <person name="Labutti K."/>
            <person name="Salamov A."/>
            <person name="Andreopoulos B."/>
            <person name="Baker S.E."/>
            <person name="Barry K."/>
            <person name="Bills G."/>
            <person name="Bluhm B.H."/>
            <person name="Cannon C."/>
            <person name="Castanera R."/>
            <person name="Culley D.E."/>
            <person name="Daum C."/>
            <person name="Ezra D."/>
            <person name="Gonzalez J.B."/>
            <person name="Henrissat B."/>
            <person name="Kuo A."/>
            <person name="Liang C."/>
            <person name="Lipzen A."/>
            <person name="Lutzoni F."/>
            <person name="Magnuson J."/>
            <person name="Mondo S."/>
            <person name="Nolan M."/>
            <person name="Ohm R."/>
            <person name="Pangilinan J."/>
            <person name="Park H.-J."/>
            <person name="Ramirez L."/>
            <person name="Alfaro M."/>
            <person name="Sun H."/>
            <person name="Tritt A."/>
            <person name="Yoshinaga Y."/>
            <person name="Zwiers L.-H."/>
            <person name="Turgeon B.G."/>
            <person name="Goodwin S.B."/>
            <person name="Spatafora J.W."/>
            <person name="Crous P.W."/>
            <person name="Grigoriev I.V."/>
        </authorList>
    </citation>
    <scope>NUCLEOTIDE SEQUENCE</scope>
    <source>
        <strain evidence="2">IPT5</strain>
    </source>
</reference>
<sequence length="215" mass="22658">MAPKKDNAEVASASLLKGFEDRETKLIAAAFLSIIGPDKFDYDLMAVLTGNTAGSLKKMWPPVKRKAIEAHAGFGKFLGQAGTTTAAASSIAAPKAAAAKKRKDESEDEAPEDTTEPTTATATATDKADGNKSDSKKKAPSKEKKATAAKKPPGRPRKQVKKEEVEDEAMADPENDSTDGGDGVGEYAFRQRILGWMSDTDSAGVGNEAPAEDEI</sequence>
<keyword evidence="3" id="KW-1185">Reference proteome</keyword>
<dbReference type="Proteomes" id="UP000799423">
    <property type="component" value="Unassembled WGS sequence"/>
</dbReference>